<feature type="transmembrane region" description="Helical" evidence="2">
    <location>
        <begin position="135"/>
        <end position="157"/>
    </location>
</feature>
<name>A0A8H5BNQ0_9AGAR</name>
<protein>
    <submittedName>
        <fullName evidence="3">Uncharacterized protein</fullName>
    </submittedName>
</protein>
<gene>
    <name evidence="3" type="ORF">D9619_009939</name>
</gene>
<dbReference type="AlphaFoldDB" id="A0A8H5BNQ0"/>
<comment type="caution">
    <text evidence="3">The sequence shown here is derived from an EMBL/GenBank/DDBJ whole genome shotgun (WGS) entry which is preliminary data.</text>
</comment>
<dbReference type="EMBL" id="JAACJJ010000015">
    <property type="protein sequence ID" value="KAF5325507.1"/>
    <property type="molecule type" value="Genomic_DNA"/>
</dbReference>
<proteinExistence type="predicted"/>
<sequence>MSRMYYGVLRPEIAYSTGFVVEVGLYCAYTCLFIAALPGMTSARRLKNAHSARSAWVFLIFSVLMYIVATLHIIFAGFRFYKAIFLNVDPSGAAAYFRSAHHFEYMWLIVLFCVQTWLGDALVIYRCYFVWDSNLWVIAVPVGLLLASIGINSMTWYQILHPGTFTAKIGIRIFRCIYPIAFAQNFLTTSFIILKIYLQHRASKKAGVVAAGSVVSLIRVVRIVIESAAIYTIELLILIILYFRRDNGQFIVQAAISPSIGITFVLLAIRIQTSKSDHATSGTDLGITSTLIPEWLRNSESDSETGCEAHHEGGVRPAGDGTELVNVQKLDAESGAENWDLESSSISGKKSKSAAV</sequence>
<dbReference type="Proteomes" id="UP000567179">
    <property type="component" value="Unassembled WGS sequence"/>
</dbReference>
<accession>A0A8H5BNQ0</accession>
<feature type="transmembrane region" description="Helical" evidence="2">
    <location>
        <begin position="223"/>
        <end position="244"/>
    </location>
</feature>
<feature type="transmembrane region" description="Helical" evidence="2">
    <location>
        <begin position="177"/>
        <end position="198"/>
    </location>
</feature>
<feature type="transmembrane region" description="Helical" evidence="2">
    <location>
        <begin position="105"/>
        <end position="128"/>
    </location>
</feature>
<dbReference type="OrthoDB" id="2753342at2759"/>
<evidence type="ECO:0000313" key="3">
    <source>
        <dbReference type="EMBL" id="KAF5325507.1"/>
    </source>
</evidence>
<keyword evidence="2" id="KW-0812">Transmembrane</keyword>
<feature type="region of interest" description="Disordered" evidence="1">
    <location>
        <begin position="301"/>
        <end position="322"/>
    </location>
</feature>
<feature type="transmembrane region" description="Helical" evidence="2">
    <location>
        <begin position="56"/>
        <end position="81"/>
    </location>
</feature>
<keyword evidence="4" id="KW-1185">Reference proteome</keyword>
<organism evidence="3 4">
    <name type="scientific">Psilocybe cf. subviscida</name>
    <dbReference type="NCBI Taxonomy" id="2480587"/>
    <lineage>
        <taxon>Eukaryota</taxon>
        <taxon>Fungi</taxon>
        <taxon>Dikarya</taxon>
        <taxon>Basidiomycota</taxon>
        <taxon>Agaricomycotina</taxon>
        <taxon>Agaricomycetes</taxon>
        <taxon>Agaricomycetidae</taxon>
        <taxon>Agaricales</taxon>
        <taxon>Agaricineae</taxon>
        <taxon>Strophariaceae</taxon>
        <taxon>Psilocybe</taxon>
    </lineage>
</organism>
<evidence type="ECO:0000313" key="4">
    <source>
        <dbReference type="Proteomes" id="UP000567179"/>
    </source>
</evidence>
<evidence type="ECO:0000256" key="2">
    <source>
        <dbReference type="SAM" id="Phobius"/>
    </source>
</evidence>
<feature type="region of interest" description="Disordered" evidence="1">
    <location>
        <begin position="335"/>
        <end position="356"/>
    </location>
</feature>
<evidence type="ECO:0000256" key="1">
    <source>
        <dbReference type="SAM" id="MobiDB-lite"/>
    </source>
</evidence>
<reference evidence="3 4" key="1">
    <citation type="journal article" date="2020" name="ISME J.">
        <title>Uncovering the hidden diversity of litter-decomposition mechanisms in mushroom-forming fungi.</title>
        <authorList>
            <person name="Floudas D."/>
            <person name="Bentzer J."/>
            <person name="Ahren D."/>
            <person name="Johansson T."/>
            <person name="Persson P."/>
            <person name="Tunlid A."/>
        </authorList>
    </citation>
    <scope>NUCLEOTIDE SEQUENCE [LARGE SCALE GENOMIC DNA]</scope>
    <source>
        <strain evidence="3 4">CBS 101986</strain>
    </source>
</reference>
<keyword evidence="2" id="KW-0472">Membrane</keyword>
<feature type="transmembrane region" description="Helical" evidence="2">
    <location>
        <begin position="13"/>
        <end position="35"/>
    </location>
</feature>
<keyword evidence="2" id="KW-1133">Transmembrane helix</keyword>
<feature type="transmembrane region" description="Helical" evidence="2">
    <location>
        <begin position="250"/>
        <end position="269"/>
    </location>
</feature>